<keyword evidence="2" id="KW-1185">Reference proteome</keyword>
<dbReference type="Proteomes" id="UP000790709">
    <property type="component" value="Unassembled WGS sequence"/>
</dbReference>
<organism evidence="1 2">
    <name type="scientific">Leucogyrophana mollusca</name>
    <dbReference type="NCBI Taxonomy" id="85980"/>
    <lineage>
        <taxon>Eukaryota</taxon>
        <taxon>Fungi</taxon>
        <taxon>Dikarya</taxon>
        <taxon>Basidiomycota</taxon>
        <taxon>Agaricomycotina</taxon>
        <taxon>Agaricomycetes</taxon>
        <taxon>Agaricomycetidae</taxon>
        <taxon>Boletales</taxon>
        <taxon>Boletales incertae sedis</taxon>
        <taxon>Leucogyrophana</taxon>
    </lineage>
</organism>
<evidence type="ECO:0000313" key="2">
    <source>
        <dbReference type="Proteomes" id="UP000790709"/>
    </source>
</evidence>
<feature type="non-terminal residue" evidence="1">
    <location>
        <position position="126"/>
    </location>
</feature>
<name>A0ACB8BXB8_9AGAM</name>
<gene>
    <name evidence="1" type="ORF">BV22DRAFT_1000551</name>
</gene>
<proteinExistence type="predicted"/>
<dbReference type="EMBL" id="MU266331">
    <property type="protein sequence ID" value="KAH7930610.1"/>
    <property type="molecule type" value="Genomic_DNA"/>
</dbReference>
<comment type="caution">
    <text evidence="1">The sequence shown here is derived from an EMBL/GenBank/DDBJ whole genome shotgun (WGS) entry which is preliminary data.</text>
</comment>
<sequence length="126" mass="14101">MVSIRSHPSISRTNSQTSEDALPYSKFAFLPKNLAWLKDVTIELWIDQEGFRASKPTLRLVGYSPRARSLHPYGTIHASGTDLSAGVAEFMPVKRETFVFHHAILDGPPTLRRVTVGSDESRDYIS</sequence>
<accession>A0ACB8BXB8</accession>
<evidence type="ECO:0000313" key="1">
    <source>
        <dbReference type="EMBL" id="KAH7930610.1"/>
    </source>
</evidence>
<protein>
    <submittedName>
        <fullName evidence="1">Uncharacterized protein</fullName>
    </submittedName>
</protein>
<reference evidence="1" key="1">
    <citation type="journal article" date="2021" name="New Phytol.">
        <title>Evolutionary innovations through gain and loss of genes in the ectomycorrhizal Boletales.</title>
        <authorList>
            <person name="Wu G."/>
            <person name="Miyauchi S."/>
            <person name="Morin E."/>
            <person name="Kuo A."/>
            <person name="Drula E."/>
            <person name="Varga T."/>
            <person name="Kohler A."/>
            <person name="Feng B."/>
            <person name="Cao Y."/>
            <person name="Lipzen A."/>
            <person name="Daum C."/>
            <person name="Hundley H."/>
            <person name="Pangilinan J."/>
            <person name="Johnson J."/>
            <person name="Barry K."/>
            <person name="LaButti K."/>
            <person name="Ng V."/>
            <person name="Ahrendt S."/>
            <person name="Min B."/>
            <person name="Choi I.G."/>
            <person name="Park H."/>
            <person name="Plett J.M."/>
            <person name="Magnuson J."/>
            <person name="Spatafora J.W."/>
            <person name="Nagy L.G."/>
            <person name="Henrissat B."/>
            <person name="Grigoriev I.V."/>
            <person name="Yang Z.L."/>
            <person name="Xu J."/>
            <person name="Martin F.M."/>
        </authorList>
    </citation>
    <scope>NUCLEOTIDE SEQUENCE</scope>
    <source>
        <strain evidence="1">KUC20120723A-06</strain>
    </source>
</reference>